<dbReference type="GO" id="GO:0032259">
    <property type="term" value="P:methylation"/>
    <property type="evidence" value="ECO:0007669"/>
    <property type="project" value="UniProtKB-KW"/>
</dbReference>
<dbReference type="InterPro" id="IPR029063">
    <property type="entry name" value="SAM-dependent_MTases_sf"/>
</dbReference>
<dbReference type="PROSITE" id="PS51681">
    <property type="entry name" value="SAM_MT_NNMT_PNMT_TEMT"/>
    <property type="match status" value="1"/>
</dbReference>
<dbReference type="GO" id="GO:0008170">
    <property type="term" value="F:N-methyltransferase activity"/>
    <property type="evidence" value="ECO:0007669"/>
    <property type="project" value="TreeGrafter"/>
</dbReference>
<organism evidence="6 7">
    <name type="scientific">Pristionchus entomophagus</name>
    <dbReference type="NCBI Taxonomy" id="358040"/>
    <lineage>
        <taxon>Eukaryota</taxon>
        <taxon>Metazoa</taxon>
        <taxon>Ecdysozoa</taxon>
        <taxon>Nematoda</taxon>
        <taxon>Chromadorea</taxon>
        <taxon>Rhabditida</taxon>
        <taxon>Rhabditina</taxon>
        <taxon>Diplogasteromorpha</taxon>
        <taxon>Diplogasteroidea</taxon>
        <taxon>Neodiplogasteridae</taxon>
        <taxon>Pristionchus</taxon>
    </lineage>
</organism>
<evidence type="ECO:0000256" key="4">
    <source>
        <dbReference type="ARBA" id="ARBA00022691"/>
    </source>
</evidence>
<dbReference type="Gene3D" id="3.40.50.150">
    <property type="entry name" value="Vaccinia Virus protein VP39"/>
    <property type="match status" value="1"/>
</dbReference>
<evidence type="ECO:0000256" key="3">
    <source>
        <dbReference type="ARBA" id="ARBA00022679"/>
    </source>
</evidence>
<evidence type="ECO:0000256" key="2">
    <source>
        <dbReference type="ARBA" id="ARBA00022603"/>
    </source>
</evidence>
<dbReference type="InterPro" id="IPR000940">
    <property type="entry name" value="NNMT_TEMT_trans"/>
</dbReference>
<keyword evidence="2" id="KW-0489">Methyltransferase</keyword>
<evidence type="ECO:0000256" key="5">
    <source>
        <dbReference type="SAM" id="MobiDB-lite"/>
    </source>
</evidence>
<evidence type="ECO:0008006" key="8">
    <source>
        <dbReference type="Google" id="ProtNLM"/>
    </source>
</evidence>
<keyword evidence="4" id="KW-0949">S-adenosyl-L-methionine</keyword>
<protein>
    <recommendedName>
        <fullName evidence="8">NNMT/PNMT/TEMT family protein</fullName>
    </recommendedName>
</protein>
<reference evidence="6" key="1">
    <citation type="submission" date="2023-10" db="EMBL/GenBank/DDBJ databases">
        <title>Genome assembly of Pristionchus species.</title>
        <authorList>
            <person name="Yoshida K."/>
            <person name="Sommer R.J."/>
        </authorList>
    </citation>
    <scope>NUCLEOTIDE SEQUENCE</scope>
    <source>
        <strain evidence="6">RS0144</strain>
    </source>
</reference>
<dbReference type="SUPFAM" id="SSF53335">
    <property type="entry name" value="S-adenosyl-L-methionine-dependent methyltransferases"/>
    <property type="match status" value="1"/>
</dbReference>
<evidence type="ECO:0000313" key="7">
    <source>
        <dbReference type="Proteomes" id="UP001432027"/>
    </source>
</evidence>
<dbReference type="GO" id="GO:0005829">
    <property type="term" value="C:cytosol"/>
    <property type="evidence" value="ECO:0007669"/>
    <property type="project" value="TreeGrafter"/>
</dbReference>
<evidence type="ECO:0000313" key="6">
    <source>
        <dbReference type="EMBL" id="GMS87303.1"/>
    </source>
</evidence>
<keyword evidence="7" id="KW-1185">Reference proteome</keyword>
<feature type="compositionally biased region" description="Basic and acidic residues" evidence="5">
    <location>
        <begin position="1"/>
        <end position="11"/>
    </location>
</feature>
<accession>A0AAV5SVZ5</accession>
<dbReference type="PANTHER" id="PTHR10867">
    <property type="entry name" value="NNMT/PNMT/TEMT FAMILY MEMBER"/>
    <property type="match status" value="1"/>
</dbReference>
<name>A0AAV5SVZ5_9BILA</name>
<feature type="non-terminal residue" evidence="6">
    <location>
        <position position="1"/>
    </location>
</feature>
<dbReference type="PANTHER" id="PTHR10867:SF17">
    <property type="entry name" value="NICOTINAMIDE N-METHYLTRANSFERASE"/>
    <property type="match status" value="1"/>
</dbReference>
<dbReference type="CDD" id="cd02440">
    <property type="entry name" value="AdoMet_MTases"/>
    <property type="match status" value="1"/>
</dbReference>
<proteinExistence type="inferred from homology"/>
<dbReference type="AlphaFoldDB" id="A0AAV5SVZ5"/>
<comment type="similarity">
    <text evidence="1">Belongs to the class I-like SAM-binding methyltransferase superfamily. NNMT/PNMT/TEMT family.</text>
</comment>
<feature type="region of interest" description="Disordered" evidence="5">
    <location>
        <begin position="1"/>
        <end position="43"/>
    </location>
</feature>
<dbReference type="EMBL" id="BTSX01000003">
    <property type="protein sequence ID" value="GMS87303.1"/>
    <property type="molecule type" value="Genomic_DNA"/>
</dbReference>
<feature type="non-terminal residue" evidence="6">
    <location>
        <position position="298"/>
    </location>
</feature>
<dbReference type="Pfam" id="PF01234">
    <property type="entry name" value="NNMT_PNMT_TEMT"/>
    <property type="match status" value="1"/>
</dbReference>
<sequence length="298" mass="33995">AQHTTMGHDDSEQQVQPVQQPLPDNGNNDEQPESPKKEEENCSASDHFTKFNPEQYLQSFYKSAGEDLAMQVVLFFLPGILYRLPKRIETMLDLGAGPTVYLPIATRDRVETIFTSDYAPANRTCLQQWCEKSHSFDWTKVCTWISNIEASHETAETMQQKARDKIRAILDVNVHECPVVRNVDWKKDDTVEVPEQFDLVTTVFCLEYSGETLQEYLRAVKGACSLVKPGGYLMQGGVLDADSYNFDGKRFRSHRLTREHVTLGLKEAGMSVDVKRGENDYRLILHDDVFILISKKPE</sequence>
<keyword evidence="3" id="KW-0808">Transferase</keyword>
<dbReference type="Proteomes" id="UP001432027">
    <property type="component" value="Unassembled WGS sequence"/>
</dbReference>
<evidence type="ECO:0000256" key="1">
    <source>
        <dbReference type="ARBA" id="ARBA00007996"/>
    </source>
</evidence>
<comment type="caution">
    <text evidence="6">The sequence shown here is derived from an EMBL/GenBank/DDBJ whole genome shotgun (WGS) entry which is preliminary data.</text>
</comment>
<gene>
    <name evidence="6" type="ORF">PENTCL1PPCAC_9478</name>
</gene>